<dbReference type="SUPFAM" id="SSF49265">
    <property type="entry name" value="Fibronectin type III"/>
    <property type="match status" value="1"/>
</dbReference>
<dbReference type="SMART" id="SM00408">
    <property type="entry name" value="IGc2"/>
    <property type="match status" value="2"/>
</dbReference>
<dbReference type="PANTHER" id="PTHR23278">
    <property type="entry name" value="SIDESTEP PROTEIN"/>
    <property type="match status" value="1"/>
</dbReference>
<comment type="caution">
    <text evidence="6">The sequence shown here is derived from an EMBL/GenBank/DDBJ whole genome shotgun (WGS) entry which is preliminary data.</text>
</comment>
<feature type="domain" description="Ig-like" evidence="4">
    <location>
        <begin position="45"/>
        <end position="125"/>
    </location>
</feature>
<evidence type="ECO:0000256" key="3">
    <source>
        <dbReference type="ARBA" id="ARBA00023157"/>
    </source>
</evidence>
<dbReference type="InterPro" id="IPR036179">
    <property type="entry name" value="Ig-like_dom_sf"/>
</dbReference>
<dbReference type="Pfam" id="PF00047">
    <property type="entry name" value="ig"/>
    <property type="match status" value="1"/>
</dbReference>
<name>A0AAN8X9I3_HALRR</name>
<dbReference type="SUPFAM" id="SSF48726">
    <property type="entry name" value="Immunoglobulin"/>
    <property type="match status" value="4"/>
</dbReference>
<sequence length="542" mass="59228">LTISDQGIYRCRVDFMRAQSSTVGAELRVVAPVESVIITDSNGQPVPPVLSPIPEGGALNITCTARGGRPQPKVNWWFRESMIDDSSNIDKTGAVTNTLVLNPLTRAHAHSMLVCKAATAAVAVTTAPVTIDMYLRPLSVELTGTAVKGSVRAGDLLDLTCTAKGSRPQPVITWYKGTNLIHEENTHKKAVSGVGGVSQVRVKVTRQDNGARVTCRVTNPALPRHVLQEHVIINVTYPPEVDLRVDTALKSSIAVENSNIYLTCNVDANPPPHTVVFMHQGEEIREEKGKIQINGNNLILNKAQRSQAGEYECTATNPQGNAKSPPVNVTILYSPVCEYSRDVWAEPGSTISTQCRIHALPIEPLYFSWVWRTPSSTRRVIPSQVTSHGPASKVTFTIPIDNITLNGSNREIGVLQCWAENTVGRQVTPCVITVRRPSPPAAPANCSLSGHGREVVTVSCQPGDLSTTMPQTYRIQVYEVHSRRLIHNVTNTRPRFILRGLTSGKDYEVYVSSYTSFGSSPLQLVEAFTFRAAENRMRKSLV</sequence>
<feature type="non-terminal residue" evidence="6">
    <location>
        <position position="1"/>
    </location>
</feature>
<dbReference type="InterPro" id="IPR036116">
    <property type="entry name" value="FN3_sf"/>
</dbReference>
<dbReference type="CDD" id="cd00063">
    <property type="entry name" value="FN3"/>
    <property type="match status" value="1"/>
</dbReference>
<keyword evidence="7" id="KW-1185">Reference proteome</keyword>
<dbReference type="Gene3D" id="2.60.40.10">
    <property type="entry name" value="Immunoglobulins"/>
    <property type="match status" value="4"/>
</dbReference>
<dbReference type="Pfam" id="PF13927">
    <property type="entry name" value="Ig_3"/>
    <property type="match status" value="1"/>
</dbReference>
<keyword evidence="2" id="KW-0472">Membrane</keyword>
<dbReference type="InterPro" id="IPR003598">
    <property type="entry name" value="Ig_sub2"/>
</dbReference>
<reference evidence="6 7" key="1">
    <citation type="submission" date="2023-11" db="EMBL/GenBank/DDBJ databases">
        <title>Halocaridina rubra genome assembly.</title>
        <authorList>
            <person name="Smith C."/>
        </authorList>
    </citation>
    <scope>NUCLEOTIDE SEQUENCE [LARGE SCALE GENOMIC DNA]</scope>
    <source>
        <strain evidence="6">EP-1</strain>
        <tissue evidence="6">Whole</tissue>
    </source>
</reference>
<evidence type="ECO:0000313" key="6">
    <source>
        <dbReference type="EMBL" id="KAK7076363.1"/>
    </source>
</evidence>
<feature type="domain" description="Ig-like" evidence="4">
    <location>
        <begin position="239"/>
        <end position="330"/>
    </location>
</feature>
<evidence type="ECO:0000259" key="4">
    <source>
        <dbReference type="PROSITE" id="PS50835"/>
    </source>
</evidence>
<evidence type="ECO:0000256" key="1">
    <source>
        <dbReference type="ARBA" id="ARBA00004167"/>
    </source>
</evidence>
<dbReference type="InterPro" id="IPR013151">
    <property type="entry name" value="Immunoglobulin_dom"/>
</dbReference>
<dbReference type="PROSITE" id="PS50835">
    <property type="entry name" value="IG_LIKE"/>
    <property type="match status" value="3"/>
</dbReference>
<evidence type="ECO:0000259" key="5">
    <source>
        <dbReference type="PROSITE" id="PS50853"/>
    </source>
</evidence>
<comment type="subcellular location">
    <subcellularLocation>
        <location evidence="1">Membrane</location>
        <topology evidence="1">Single-pass membrane protein</topology>
    </subcellularLocation>
</comment>
<gene>
    <name evidence="6" type="ORF">SK128_023543</name>
</gene>
<dbReference type="Proteomes" id="UP001381693">
    <property type="component" value="Unassembled WGS sequence"/>
</dbReference>
<dbReference type="SMART" id="SM00409">
    <property type="entry name" value="IG"/>
    <property type="match status" value="4"/>
</dbReference>
<proteinExistence type="predicted"/>
<evidence type="ECO:0000313" key="7">
    <source>
        <dbReference type="Proteomes" id="UP001381693"/>
    </source>
</evidence>
<keyword evidence="3" id="KW-1015">Disulfide bond</keyword>
<dbReference type="GO" id="GO:0016020">
    <property type="term" value="C:membrane"/>
    <property type="evidence" value="ECO:0007669"/>
    <property type="project" value="UniProtKB-SubCell"/>
</dbReference>
<dbReference type="Pfam" id="PF08205">
    <property type="entry name" value="C2-set_2"/>
    <property type="match status" value="1"/>
</dbReference>
<evidence type="ECO:0000256" key="2">
    <source>
        <dbReference type="ARBA" id="ARBA00023136"/>
    </source>
</evidence>
<feature type="domain" description="Ig-like" evidence="4">
    <location>
        <begin position="137"/>
        <end position="234"/>
    </location>
</feature>
<dbReference type="PROSITE" id="PS50853">
    <property type="entry name" value="FN3"/>
    <property type="match status" value="1"/>
</dbReference>
<feature type="domain" description="Fibronectin type-III" evidence="5">
    <location>
        <begin position="442"/>
        <end position="535"/>
    </location>
</feature>
<dbReference type="InterPro" id="IPR007110">
    <property type="entry name" value="Ig-like_dom"/>
</dbReference>
<dbReference type="SMART" id="SM00060">
    <property type="entry name" value="FN3"/>
    <property type="match status" value="1"/>
</dbReference>
<accession>A0AAN8X9I3</accession>
<organism evidence="6 7">
    <name type="scientific">Halocaridina rubra</name>
    <name type="common">Hawaiian red shrimp</name>
    <dbReference type="NCBI Taxonomy" id="373956"/>
    <lineage>
        <taxon>Eukaryota</taxon>
        <taxon>Metazoa</taxon>
        <taxon>Ecdysozoa</taxon>
        <taxon>Arthropoda</taxon>
        <taxon>Crustacea</taxon>
        <taxon>Multicrustacea</taxon>
        <taxon>Malacostraca</taxon>
        <taxon>Eumalacostraca</taxon>
        <taxon>Eucarida</taxon>
        <taxon>Decapoda</taxon>
        <taxon>Pleocyemata</taxon>
        <taxon>Caridea</taxon>
        <taxon>Atyoidea</taxon>
        <taxon>Atyidae</taxon>
        <taxon>Halocaridina</taxon>
    </lineage>
</organism>
<dbReference type="EMBL" id="JAXCGZ010009707">
    <property type="protein sequence ID" value="KAK7076363.1"/>
    <property type="molecule type" value="Genomic_DNA"/>
</dbReference>
<dbReference type="InterPro" id="IPR013783">
    <property type="entry name" value="Ig-like_fold"/>
</dbReference>
<dbReference type="PANTHER" id="PTHR23278:SF19">
    <property type="entry name" value="OBSCURIN"/>
    <property type="match status" value="1"/>
</dbReference>
<dbReference type="AlphaFoldDB" id="A0AAN8X9I3"/>
<dbReference type="InterPro" id="IPR003599">
    <property type="entry name" value="Ig_sub"/>
</dbReference>
<protein>
    <submittedName>
        <fullName evidence="6">Uncharacterized protein</fullName>
    </submittedName>
</protein>
<dbReference type="InterPro" id="IPR003961">
    <property type="entry name" value="FN3_dom"/>
</dbReference>
<dbReference type="InterPro" id="IPR013162">
    <property type="entry name" value="CD80_C2-set"/>
</dbReference>